<organism evidence="2 3">
    <name type="scientific">Brenthis ino</name>
    <name type="common">lesser marbled fritillary</name>
    <dbReference type="NCBI Taxonomy" id="405034"/>
    <lineage>
        <taxon>Eukaryota</taxon>
        <taxon>Metazoa</taxon>
        <taxon>Ecdysozoa</taxon>
        <taxon>Arthropoda</taxon>
        <taxon>Hexapoda</taxon>
        <taxon>Insecta</taxon>
        <taxon>Pterygota</taxon>
        <taxon>Neoptera</taxon>
        <taxon>Endopterygota</taxon>
        <taxon>Lepidoptera</taxon>
        <taxon>Glossata</taxon>
        <taxon>Ditrysia</taxon>
        <taxon>Papilionoidea</taxon>
        <taxon>Nymphalidae</taxon>
        <taxon>Heliconiinae</taxon>
        <taxon>Argynnini</taxon>
        <taxon>Brenthis</taxon>
    </lineage>
</organism>
<dbReference type="OrthoDB" id="6931693at2759"/>
<evidence type="ECO:0000313" key="3">
    <source>
        <dbReference type="Proteomes" id="UP000838878"/>
    </source>
</evidence>
<reference evidence="2" key="1">
    <citation type="submission" date="2021-12" db="EMBL/GenBank/DDBJ databases">
        <authorList>
            <person name="Martin H S."/>
        </authorList>
    </citation>
    <scope>NUCLEOTIDE SEQUENCE</scope>
</reference>
<feature type="compositionally biased region" description="Polar residues" evidence="1">
    <location>
        <begin position="123"/>
        <end position="137"/>
    </location>
</feature>
<dbReference type="Proteomes" id="UP000838878">
    <property type="component" value="Chromosome 5"/>
</dbReference>
<sequence>MAMPIVDEARAASHNCPRATSEVGLVATSSKNRSAMNINSVMRSGTLDGYHAIHGSESNEQQLPGPGVAACARAGDCLRRARAMRRVSPRAPAAAAPHRWRVWELDGSARSHDRAPSAPYISPRSTVSPHSAFNAQR</sequence>
<evidence type="ECO:0000256" key="1">
    <source>
        <dbReference type="SAM" id="MobiDB-lite"/>
    </source>
</evidence>
<keyword evidence="3" id="KW-1185">Reference proteome</keyword>
<gene>
    <name evidence="2" type="ORF">BINO364_LOCUS11174</name>
</gene>
<accession>A0A8J9YAV6</accession>
<proteinExistence type="predicted"/>
<dbReference type="EMBL" id="OV170225">
    <property type="protein sequence ID" value="CAH0725604.1"/>
    <property type="molecule type" value="Genomic_DNA"/>
</dbReference>
<feature type="region of interest" description="Disordered" evidence="1">
    <location>
        <begin position="107"/>
        <end position="137"/>
    </location>
</feature>
<feature type="non-terminal residue" evidence="2">
    <location>
        <position position="137"/>
    </location>
</feature>
<protein>
    <submittedName>
        <fullName evidence="2">Uncharacterized protein</fullName>
    </submittedName>
</protein>
<evidence type="ECO:0000313" key="2">
    <source>
        <dbReference type="EMBL" id="CAH0725604.1"/>
    </source>
</evidence>
<name>A0A8J9YAV6_9NEOP</name>
<dbReference type="AlphaFoldDB" id="A0A8J9YAV6"/>